<feature type="region of interest" description="Disordered" evidence="2">
    <location>
        <begin position="1"/>
        <end position="25"/>
    </location>
</feature>
<dbReference type="Proteomes" id="UP001214415">
    <property type="component" value="Chromosome 5"/>
</dbReference>
<comment type="similarity">
    <text evidence="1">Belongs to the HSBP1 family.</text>
</comment>
<dbReference type="GO" id="GO:0003714">
    <property type="term" value="F:transcription corepressor activity"/>
    <property type="evidence" value="ECO:0007669"/>
    <property type="project" value="InterPro"/>
</dbReference>
<reference evidence="3" key="1">
    <citation type="submission" date="2023-03" db="EMBL/GenBank/DDBJ databases">
        <title>Mating type loci evolution in Malassezia.</title>
        <authorList>
            <person name="Coelho M.A."/>
        </authorList>
    </citation>
    <scope>NUCLEOTIDE SEQUENCE</scope>
    <source>
        <strain evidence="3">CBS 12830</strain>
    </source>
</reference>
<evidence type="ECO:0008006" key="5">
    <source>
        <dbReference type="Google" id="ProtNLM"/>
    </source>
</evidence>
<dbReference type="InterPro" id="IPR009643">
    <property type="entry name" value="HS1-bd"/>
</dbReference>
<evidence type="ECO:0000313" key="4">
    <source>
        <dbReference type="Proteomes" id="UP001214415"/>
    </source>
</evidence>
<dbReference type="Gene3D" id="1.20.5.430">
    <property type="match status" value="1"/>
</dbReference>
<evidence type="ECO:0000256" key="1">
    <source>
        <dbReference type="ARBA" id="ARBA00006349"/>
    </source>
</evidence>
<sequence length="82" mass="9130">MAAAPFESPVERVGRASMSDTTTPQQLGEWVDSLLSQIEKRFEERNKQVVQRMNDMADRLDTLESSIQELVHGSDAKPAPTA</sequence>
<evidence type="ECO:0000256" key="2">
    <source>
        <dbReference type="SAM" id="MobiDB-lite"/>
    </source>
</evidence>
<organism evidence="3 4">
    <name type="scientific">Malassezia equina</name>
    <dbReference type="NCBI Taxonomy" id="1381935"/>
    <lineage>
        <taxon>Eukaryota</taxon>
        <taxon>Fungi</taxon>
        <taxon>Dikarya</taxon>
        <taxon>Basidiomycota</taxon>
        <taxon>Ustilaginomycotina</taxon>
        <taxon>Malasseziomycetes</taxon>
        <taxon>Malasseziales</taxon>
        <taxon>Malasseziaceae</taxon>
        <taxon>Malassezia</taxon>
    </lineage>
</organism>
<name>A0AAF0EE64_9BASI</name>
<dbReference type="EMBL" id="CP119904">
    <property type="protein sequence ID" value="WFD24000.1"/>
    <property type="molecule type" value="Genomic_DNA"/>
</dbReference>
<gene>
    <name evidence="3" type="ORF">MEQU1_002697</name>
</gene>
<dbReference type="Pfam" id="PF06825">
    <property type="entry name" value="HSBP1"/>
    <property type="match status" value="1"/>
</dbReference>
<accession>A0AAF0EE64</accession>
<dbReference type="AlphaFoldDB" id="A0AAF0EE64"/>
<evidence type="ECO:0000313" key="3">
    <source>
        <dbReference type="EMBL" id="WFD24000.1"/>
    </source>
</evidence>
<protein>
    <recommendedName>
        <fullName evidence="5">Heat shock factor binding protein 1</fullName>
    </recommendedName>
</protein>
<proteinExistence type="inferred from homology"/>
<keyword evidence="4" id="KW-1185">Reference proteome</keyword>